<keyword evidence="1" id="KW-0812">Transmembrane</keyword>
<keyword evidence="1" id="KW-0472">Membrane</keyword>
<evidence type="ECO:0000256" key="1">
    <source>
        <dbReference type="SAM" id="Phobius"/>
    </source>
</evidence>
<sequence length="119" mass="13286">MIIPASYVQKRMAYIVPGFPLWVPVMLGLVISAVIIYSIITYKRKRSVQMIKPVPITYAGGSIDPQGYSSFHPQTQEYIAQPSYYSLPLVTKQDNGQTDWSKNKASGTMLSIPPAYVRA</sequence>
<evidence type="ECO:0000313" key="3">
    <source>
        <dbReference type="Proteomes" id="UP000094336"/>
    </source>
</evidence>
<accession>A0A1E3QTI2</accession>
<organism evidence="2 3">
    <name type="scientific">Babjeviella inositovora NRRL Y-12698</name>
    <dbReference type="NCBI Taxonomy" id="984486"/>
    <lineage>
        <taxon>Eukaryota</taxon>
        <taxon>Fungi</taxon>
        <taxon>Dikarya</taxon>
        <taxon>Ascomycota</taxon>
        <taxon>Saccharomycotina</taxon>
        <taxon>Pichiomycetes</taxon>
        <taxon>Serinales incertae sedis</taxon>
        <taxon>Babjeviella</taxon>
    </lineage>
</organism>
<evidence type="ECO:0000313" key="2">
    <source>
        <dbReference type="EMBL" id="ODQ81003.1"/>
    </source>
</evidence>
<name>A0A1E3QTI2_9ASCO</name>
<reference evidence="3" key="1">
    <citation type="submission" date="2016-05" db="EMBL/GenBank/DDBJ databases">
        <title>Comparative genomics of biotechnologically important yeasts.</title>
        <authorList>
            <consortium name="DOE Joint Genome Institute"/>
            <person name="Riley R."/>
            <person name="Haridas S."/>
            <person name="Wolfe K.H."/>
            <person name="Lopes M.R."/>
            <person name="Hittinger C.T."/>
            <person name="Goker M."/>
            <person name="Salamov A."/>
            <person name="Wisecaver J."/>
            <person name="Long T.M."/>
            <person name="Aerts A.L."/>
            <person name="Barry K."/>
            <person name="Choi C."/>
            <person name="Clum A."/>
            <person name="Coughlan A.Y."/>
            <person name="Deshpande S."/>
            <person name="Douglass A.P."/>
            <person name="Hanson S.J."/>
            <person name="Klenk H.-P."/>
            <person name="Labutti K."/>
            <person name="Lapidus A."/>
            <person name="Lindquist E."/>
            <person name="Lipzen A."/>
            <person name="Meier-Kolthoff J.P."/>
            <person name="Ohm R.A."/>
            <person name="Otillar R.P."/>
            <person name="Pangilinan J."/>
            <person name="Peng Y."/>
            <person name="Rokas A."/>
            <person name="Rosa C.A."/>
            <person name="Scheuner C."/>
            <person name="Sibirny A.A."/>
            <person name="Slot J.C."/>
            <person name="Stielow J.B."/>
            <person name="Sun H."/>
            <person name="Kurtzman C.P."/>
            <person name="Blackwell M."/>
            <person name="Grigoriev I.V."/>
            <person name="Jeffries T.W."/>
        </authorList>
    </citation>
    <scope>NUCLEOTIDE SEQUENCE [LARGE SCALE GENOMIC DNA]</scope>
    <source>
        <strain evidence="3">NRRL Y-12698</strain>
    </source>
</reference>
<dbReference type="AlphaFoldDB" id="A0A1E3QTI2"/>
<gene>
    <name evidence="2" type="ORF">BABINDRAFT_160424</name>
</gene>
<dbReference type="EMBL" id="KV454428">
    <property type="protein sequence ID" value="ODQ81003.1"/>
    <property type="molecule type" value="Genomic_DNA"/>
</dbReference>
<keyword evidence="1" id="KW-1133">Transmembrane helix</keyword>
<dbReference type="GeneID" id="30146074"/>
<proteinExistence type="predicted"/>
<protein>
    <submittedName>
        <fullName evidence="2">Uncharacterized protein</fullName>
    </submittedName>
</protein>
<dbReference type="RefSeq" id="XP_018986331.1">
    <property type="nucleotide sequence ID" value="XM_019128221.1"/>
</dbReference>
<feature type="transmembrane region" description="Helical" evidence="1">
    <location>
        <begin position="21"/>
        <end position="42"/>
    </location>
</feature>
<keyword evidence="3" id="KW-1185">Reference proteome</keyword>
<dbReference type="Proteomes" id="UP000094336">
    <property type="component" value="Unassembled WGS sequence"/>
</dbReference>